<evidence type="ECO:0000313" key="2">
    <source>
        <dbReference type="EMBL" id="TQV70072.1"/>
    </source>
</evidence>
<dbReference type="AlphaFoldDB" id="A0A545SYN1"/>
<feature type="domain" description="KaiB" evidence="1">
    <location>
        <begin position="11"/>
        <end position="92"/>
    </location>
</feature>
<comment type="caution">
    <text evidence="2">The sequence shown here is derived from an EMBL/GenBank/DDBJ whole genome shotgun (WGS) entry which is preliminary data.</text>
</comment>
<proteinExistence type="predicted"/>
<dbReference type="SMART" id="SM01248">
    <property type="entry name" value="KaiB"/>
    <property type="match status" value="1"/>
</dbReference>
<keyword evidence="3" id="KW-1185">Reference proteome</keyword>
<dbReference type="SUPFAM" id="SSF52833">
    <property type="entry name" value="Thioredoxin-like"/>
    <property type="match status" value="1"/>
</dbReference>
<name>A0A545SYN1_9PROT</name>
<dbReference type="PANTHER" id="PTHR41709">
    <property type="entry name" value="KAIB-LIKE PROTEIN 1"/>
    <property type="match status" value="1"/>
</dbReference>
<accession>A0A545SYN1</accession>
<dbReference type="InterPro" id="IPR039022">
    <property type="entry name" value="KaiB-like"/>
</dbReference>
<gene>
    <name evidence="2" type="primary">kaiB</name>
    <name evidence="2" type="ORF">FKG95_28325</name>
</gene>
<evidence type="ECO:0000259" key="1">
    <source>
        <dbReference type="SMART" id="SM01248"/>
    </source>
</evidence>
<evidence type="ECO:0000313" key="3">
    <source>
        <dbReference type="Proteomes" id="UP000315252"/>
    </source>
</evidence>
<dbReference type="PANTHER" id="PTHR41709:SF2">
    <property type="entry name" value="CIRCADIAN CLOCK PROTEIN KAIB2"/>
    <property type="match status" value="1"/>
</dbReference>
<dbReference type="GO" id="GO:0048511">
    <property type="term" value="P:rhythmic process"/>
    <property type="evidence" value="ECO:0007669"/>
    <property type="project" value="InterPro"/>
</dbReference>
<dbReference type="Pfam" id="PF07689">
    <property type="entry name" value="KaiB"/>
    <property type="match status" value="1"/>
</dbReference>
<dbReference type="OrthoDB" id="5458519at2"/>
<dbReference type="EMBL" id="VHSH01000019">
    <property type="protein sequence ID" value="TQV70072.1"/>
    <property type="molecule type" value="Genomic_DNA"/>
</dbReference>
<dbReference type="RefSeq" id="WP_142899837.1">
    <property type="nucleotide sequence ID" value="NZ_ML660070.1"/>
</dbReference>
<dbReference type="CDD" id="cd02978">
    <property type="entry name" value="KaiB_like"/>
    <property type="match status" value="1"/>
</dbReference>
<organism evidence="2 3">
    <name type="scientific">Denitrobaculum tricleocarpae</name>
    <dbReference type="NCBI Taxonomy" id="2591009"/>
    <lineage>
        <taxon>Bacteria</taxon>
        <taxon>Pseudomonadati</taxon>
        <taxon>Pseudomonadota</taxon>
        <taxon>Alphaproteobacteria</taxon>
        <taxon>Rhodospirillales</taxon>
        <taxon>Rhodospirillaceae</taxon>
        <taxon>Denitrobaculum</taxon>
    </lineage>
</organism>
<dbReference type="Proteomes" id="UP000315252">
    <property type="component" value="Unassembled WGS sequence"/>
</dbReference>
<protein>
    <submittedName>
        <fullName evidence="2">Circadian clock protein KaiB</fullName>
    </submittedName>
</protein>
<sequence>MTESEQFYQVKLYVTGHTPRSERAIRNLRAICMNELEGRYQLVVIDVVENPQLAEDDKIIATPAVIKELPLPVRRIIGDLSDRERVLLGLDLIVYNSSRAESEKE</sequence>
<dbReference type="Gene3D" id="3.40.30.10">
    <property type="entry name" value="Glutaredoxin"/>
    <property type="match status" value="1"/>
</dbReference>
<dbReference type="NCBIfam" id="NF006798">
    <property type="entry name" value="PRK09301.1"/>
    <property type="match status" value="1"/>
</dbReference>
<dbReference type="InterPro" id="IPR011649">
    <property type="entry name" value="KaiB_domain"/>
</dbReference>
<reference evidence="2 3" key="1">
    <citation type="submission" date="2019-06" db="EMBL/GenBank/DDBJ databases">
        <title>Whole genome sequence for Rhodospirillaceae sp. R148.</title>
        <authorList>
            <person name="Wang G."/>
        </authorList>
    </citation>
    <scope>NUCLEOTIDE SEQUENCE [LARGE SCALE GENOMIC DNA]</scope>
    <source>
        <strain evidence="2 3">R148</strain>
    </source>
</reference>
<dbReference type="InterPro" id="IPR036249">
    <property type="entry name" value="Thioredoxin-like_sf"/>
</dbReference>